<reference evidence="2 3" key="2">
    <citation type="submission" date="2024-05" db="EMBL/GenBank/DDBJ databases">
        <authorList>
            <person name="Chen Y."/>
            <person name="Shah S."/>
            <person name="Dougan E. K."/>
            <person name="Thang M."/>
            <person name="Chan C."/>
        </authorList>
    </citation>
    <scope>NUCLEOTIDE SEQUENCE [LARGE SCALE GENOMIC DNA]</scope>
</reference>
<gene>
    <name evidence="1" type="ORF">C1SCF055_LOCUS30963</name>
</gene>
<comment type="caution">
    <text evidence="1">The sequence shown here is derived from an EMBL/GenBank/DDBJ whole genome shotgun (WGS) entry which is preliminary data.</text>
</comment>
<evidence type="ECO:0000313" key="2">
    <source>
        <dbReference type="EMBL" id="CAL4792532.1"/>
    </source>
</evidence>
<dbReference type="EMBL" id="CAMXCT010003580">
    <property type="protein sequence ID" value="CAI4005220.1"/>
    <property type="molecule type" value="Genomic_DNA"/>
</dbReference>
<accession>A0A9P1D8M6</accession>
<keyword evidence="3" id="KW-1185">Reference proteome</keyword>
<evidence type="ECO:0000313" key="1">
    <source>
        <dbReference type="EMBL" id="CAI4005220.1"/>
    </source>
</evidence>
<organism evidence="1">
    <name type="scientific">Cladocopium goreaui</name>
    <dbReference type="NCBI Taxonomy" id="2562237"/>
    <lineage>
        <taxon>Eukaryota</taxon>
        <taxon>Sar</taxon>
        <taxon>Alveolata</taxon>
        <taxon>Dinophyceae</taxon>
        <taxon>Suessiales</taxon>
        <taxon>Symbiodiniaceae</taxon>
        <taxon>Cladocopium</taxon>
    </lineage>
</organism>
<dbReference type="EMBL" id="CAMXCT020003580">
    <property type="protein sequence ID" value="CAL1158595.1"/>
    <property type="molecule type" value="Genomic_DNA"/>
</dbReference>
<protein>
    <submittedName>
        <fullName evidence="1">Uncharacterized protein</fullName>
    </submittedName>
</protein>
<dbReference type="EMBL" id="CAMXCT030003580">
    <property type="protein sequence ID" value="CAL4792532.1"/>
    <property type="molecule type" value="Genomic_DNA"/>
</dbReference>
<proteinExistence type="predicted"/>
<name>A0A9P1D8M6_9DINO</name>
<dbReference type="Proteomes" id="UP001152797">
    <property type="component" value="Unassembled WGS sequence"/>
</dbReference>
<dbReference type="AlphaFoldDB" id="A0A9P1D8M6"/>
<sequence>MLPEQALKLTAAPYQILQKRKSCELSYAVAACKSNHGTTVEAVDAPEPLSRRNQFTLAAGSRPNVRANSEVGFSGDTAILQVLDRTAWLANQARRVWTGLPVTSVKLLPIYTARVRRFHTSNAFGMLEKTIHRV</sequence>
<reference evidence="1" key="1">
    <citation type="submission" date="2022-10" db="EMBL/GenBank/DDBJ databases">
        <authorList>
            <person name="Chen Y."/>
            <person name="Dougan E. K."/>
            <person name="Chan C."/>
            <person name="Rhodes N."/>
            <person name="Thang M."/>
        </authorList>
    </citation>
    <scope>NUCLEOTIDE SEQUENCE</scope>
</reference>
<evidence type="ECO:0000313" key="3">
    <source>
        <dbReference type="Proteomes" id="UP001152797"/>
    </source>
</evidence>